<dbReference type="InterPro" id="IPR005754">
    <property type="entry name" value="Sortase"/>
</dbReference>
<dbReference type="AlphaFoldDB" id="A0A1H9UHT4"/>
<keyword evidence="1" id="KW-0378">Hydrolase</keyword>
<dbReference type="GO" id="GO:0016787">
    <property type="term" value="F:hydrolase activity"/>
    <property type="evidence" value="ECO:0007669"/>
    <property type="project" value="UniProtKB-KW"/>
</dbReference>
<keyword evidence="4" id="KW-0812">Transmembrane</keyword>
<feature type="transmembrane region" description="Helical" evidence="4">
    <location>
        <begin position="20"/>
        <end position="46"/>
    </location>
</feature>
<keyword evidence="4" id="KW-1133">Transmembrane helix</keyword>
<protein>
    <submittedName>
        <fullName evidence="5">LPXTG-site transpeptidase (Sortase) family protein</fullName>
    </submittedName>
</protein>
<dbReference type="InterPro" id="IPR042001">
    <property type="entry name" value="Sortase_F"/>
</dbReference>
<keyword evidence="4" id="KW-0472">Membrane</keyword>
<proteinExistence type="predicted"/>
<dbReference type="RefSeq" id="WP_091757593.1">
    <property type="nucleotide sequence ID" value="NZ_FOHB01000003.1"/>
</dbReference>
<keyword evidence="6" id="KW-1185">Reference proteome</keyword>
<evidence type="ECO:0000313" key="6">
    <source>
        <dbReference type="Proteomes" id="UP000199019"/>
    </source>
</evidence>
<evidence type="ECO:0000313" key="5">
    <source>
        <dbReference type="EMBL" id="SES08744.1"/>
    </source>
</evidence>
<organism evidence="5 6">
    <name type="scientific">Pedococcus cremeus</name>
    <dbReference type="NCBI Taxonomy" id="587636"/>
    <lineage>
        <taxon>Bacteria</taxon>
        <taxon>Bacillati</taxon>
        <taxon>Actinomycetota</taxon>
        <taxon>Actinomycetes</taxon>
        <taxon>Micrococcales</taxon>
        <taxon>Intrasporangiaceae</taxon>
        <taxon>Pedococcus</taxon>
    </lineage>
</organism>
<gene>
    <name evidence="5" type="ORF">SAMN05216199_1919</name>
</gene>
<dbReference type="CDD" id="cd05829">
    <property type="entry name" value="Sortase_F"/>
    <property type="match status" value="1"/>
</dbReference>
<dbReference type="InterPro" id="IPR023365">
    <property type="entry name" value="Sortase_dom-sf"/>
</dbReference>
<reference evidence="6" key="1">
    <citation type="submission" date="2016-10" db="EMBL/GenBank/DDBJ databases">
        <authorList>
            <person name="Varghese N."/>
            <person name="Submissions S."/>
        </authorList>
    </citation>
    <scope>NUCLEOTIDE SEQUENCE [LARGE SCALE GENOMIC DNA]</scope>
    <source>
        <strain evidence="6">CGMCC 1.6963</strain>
    </source>
</reference>
<evidence type="ECO:0000256" key="2">
    <source>
        <dbReference type="PIRSR" id="PIRSR605754-1"/>
    </source>
</evidence>
<accession>A0A1H9UHT4</accession>
<feature type="active site" description="Acyl-thioester intermediate" evidence="2">
    <location>
        <position position="217"/>
    </location>
</feature>
<evidence type="ECO:0000256" key="3">
    <source>
        <dbReference type="SAM" id="MobiDB-lite"/>
    </source>
</evidence>
<name>A0A1H9UHT4_9MICO</name>
<dbReference type="Proteomes" id="UP000199019">
    <property type="component" value="Unassembled WGS sequence"/>
</dbReference>
<sequence length="238" mass="25260">MRFRSNAPTGRSKRYRPVGWATVAATVLVAAAVALLVAGVVGLSGWPDLFPGGRGVAAASTASAPQTSHGVDPAPPQSFSRPADESRPYVPSSEPRLLEAPAIRLRAAVTPYTPEQVAANDGAVKPSSLWEVAWWTGGGMPGSHAGNTVYLYGHTWKEPAVFNHIKELRRGDSVYVTTRTGRLRYVVDSSFTVAKTDLSKTPAVAAGIPGRLLLLGCYRATGHEEHTTRNVVVIAHLA</sequence>
<dbReference type="Gene3D" id="2.40.260.10">
    <property type="entry name" value="Sortase"/>
    <property type="match status" value="1"/>
</dbReference>
<dbReference type="EMBL" id="FOHB01000003">
    <property type="protein sequence ID" value="SES08744.1"/>
    <property type="molecule type" value="Genomic_DNA"/>
</dbReference>
<feature type="region of interest" description="Disordered" evidence="3">
    <location>
        <begin position="61"/>
        <end position="93"/>
    </location>
</feature>
<dbReference type="OrthoDB" id="4425249at2"/>
<dbReference type="SUPFAM" id="SSF63817">
    <property type="entry name" value="Sortase"/>
    <property type="match status" value="1"/>
</dbReference>
<evidence type="ECO:0000256" key="4">
    <source>
        <dbReference type="SAM" id="Phobius"/>
    </source>
</evidence>
<feature type="active site" description="Proton donor/acceptor" evidence="2">
    <location>
        <position position="154"/>
    </location>
</feature>
<dbReference type="Pfam" id="PF04203">
    <property type="entry name" value="Sortase"/>
    <property type="match status" value="1"/>
</dbReference>
<evidence type="ECO:0000256" key="1">
    <source>
        <dbReference type="ARBA" id="ARBA00022801"/>
    </source>
</evidence>
<dbReference type="STRING" id="587636.SAMN05216199_1919"/>